<proteinExistence type="predicted"/>
<accession>A0A0E9PFH5</accession>
<reference evidence="1" key="1">
    <citation type="submission" date="2014-11" db="EMBL/GenBank/DDBJ databases">
        <authorList>
            <person name="Amaro Gonzalez C."/>
        </authorList>
    </citation>
    <scope>NUCLEOTIDE SEQUENCE</scope>
</reference>
<dbReference type="AlphaFoldDB" id="A0A0E9PFH5"/>
<evidence type="ECO:0000313" key="1">
    <source>
        <dbReference type="EMBL" id="JAH03269.1"/>
    </source>
</evidence>
<name>A0A0E9PFH5_ANGAN</name>
<sequence length="52" mass="6249">MLFFRIPSHNWATYILVYKGNYILHSRTFSISEFNIFFYFMKLVPRKSGIPG</sequence>
<reference evidence="1" key="2">
    <citation type="journal article" date="2015" name="Fish Shellfish Immunol.">
        <title>Early steps in the European eel (Anguilla anguilla)-Vibrio vulnificus interaction in the gills: Role of the RtxA13 toxin.</title>
        <authorList>
            <person name="Callol A."/>
            <person name="Pajuelo D."/>
            <person name="Ebbesson L."/>
            <person name="Teles M."/>
            <person name="MacKenzie S."/>
            <person name="Amaro C."/>
        </authorList>
    </citation>
    <scope>NUCLEOTIDE SEQUENCE</scope>
</reference>
<dbReference type="EMBL" id="GBXM01105308">
    <property type="protein sequence ID" value="JAH03269.1"/>
    <property type="molecule type" value="Transcribed_RNA"/>
</dbReference>
<protein>
    <submittedName>
        <fullName evidence="1">Uncharacterized protein</fullName>
    </submittedName>
</protein>
<organism evidence="1">
    <name type="scientific">Anguilla anguilla</name>
    <name type="common">European freshwater eel</name>
    <name type="synonym">Muraena anguilla</name>
    <dbReference type="NCBI Taxonomy" id="7936"/>
    <lineage>
        <taxon>Eukaryota</taxon>
        <taxon>Metazoa</taxon>
        <taxon>Chordata</taxon>
        <taxon>Craniata</taxon>
        <taxon>Vertebrata</taxon>
        <taxon>Euteleostomi</taxon>
        <taxon>Actinopterygii</taxon>
        <taxon>Neopterygii</taxon>
        <taxon>Teleostei</taxon>
        <taxon>Anguilliformes</taxon>
        <taxon>Anguillidae</taxon>
        <taxon>Anguilla</taxon>
    </lineage>
</organism>